<protein>
    <recommendedName>
        <fullName evidence="1">protein-ribulosamine 3-kinase</fullName>
        <ecNumber evidence="1">2.7.1.172</ecNumber>
    </recommendedName>
</protein>
<dbReference type="PIRSF" id="PIRSF006221">
    <property type="entry name" value="Ketosamine-3-kinase"/>
    <property type="match status" value="1"/>
</dbReference>
<evidence type="ECO:0000313" key="4">
    <source>
        <dbReference type="EMBL" id="KAK0481671.1"/>
    </source>
</evidence>
<sequence length="307" mass="33850">MTLPEILLEQLKKVNPTAEFAGSLPKVRSSLGDTYFGKLGRPSEAEQYQGEVESLKAIDAAAPGLAPKVIASGVDNDYPYFISDYKDLGSLSDSAGAELGKRLATELHQYSSDCGFGFDVPTFCGATRMKNGWFGTWEECYSEMIGDLLSQLRGNGGRYDKLCRKGEEIRASVIPRLLGPLKIKPALLHGDLWSGNTGLEKSTGKPIIFDPSSFYGHNEADLAIARIFGGIPHSFFVAYHQHFPKTEPVDQYEQRGDLYELFHYLNHTVLFGVNASQAYCCVVPKLDTQGGYASSAERKMDKLLREL</sequence>
<keyword evidence="3 4" id="KW-0418">Kinase</keyword>
<dbReference type="GO" id="GO:0016301">
    <property type="term" value="F:kinase activity"/>
    <property type="evidence" value="ECO:0007669"/>
    <property type="project" value="UniProtKB-UniRule"/>
</dbReference>
<dbReference type="EMBL" id="JAUEPR010000008">
    <property type="protein sequence ID" value="KAK0481671.1"/>
    <property type="molecule type" value="Genomic_DNA"/>
</dbReference>
<comment type="caution">
    <text evidence="4">The sequence shown here is derived from an EMBL/GenBank/DDBJ whole genome shotgun (WGS) entry which is preliminary data.</text>
</comment>
<dbReference type="PANTHER" id="PTHR12149:SF8">
    <property type="entry name" value="PROTEIN-RIBULOSAMINE 3-KINASE"/>
    <property type="match status" value="1"/>
</dbReference>
<evidence type="ECO:0000313" key="5">
    <source>
        <dbReference type="Proteomes" id="UP001175227"/>
    </source>
</evidence>
<evidence type="ECO:0000256" key="3">
    <source>
        <dbReference type="PIRNR" id="PIRNR006221"/>
    </source>
</evidence>
<dbReference type="Gene3D" id="3.90.1200.10">
    <property type="match status" value="1"/>
</dbReference>
<keyword evidence="3" id="KW-0808">Transferase</keyword>
<comment type="similarity">
    <text evidence="3">Belongs to the fructosamine kinase family.</text>
</comment>
<dbReference type="PANTHER" id="PTHR12149">
    <property type="entry name" value="FRUCTOSAMINE 3 KINASE-RELATED PROTEIN"/>
    <property type="match status" value="1"/>
</dbReference>
<dbReference type="Proteomes" id="UP001175227">
    <property type="component" value="Unassembled WGS sequence"/>
</dbReference>
<evidence type="ECO:0000256" key="2">
    <source>
        <dbReference type="ARBA" id="ARBA00048655"/>
    </source>
</evidence>
<comment type="catalytic activity">
    <reaction evidence="2">
        <text>N(6)-D-ribulosyl-L-lysyl-[protein] + ATP = N(6)-(3-O-phospho-D-ribulosyl)-L-lysyl-[protein] + ADP + H(+)</text>
        <dbReference type="Rhea" id="RHEA:48432"/>
        <dbReference type="Rhea" id="RHEA-COMP:12103"/>
        <dbReference type="Rhea" id="RHEA-COMP:12104"/>
        <dbReference type="ChEBI" id="CHEBI:15378"/>
        <dbReference type="ChEBI" id="CHEBI:30616"/>
        <dbReference type="ChEBI" id="CHEBI:90418"/>
        <dbReference type="ChEBI" id="CHEBI:90420"/>
        <dbReference type="ChEBI" id="CHEBI:456216"/>
        <dbReference type="EC" id="2.7.1.172"/>
    </reaction>
    <physiologicalReaction direction="left-to-right" evidence="2">
        <dbReference type="Rhea" id="RHEA:48433"/>
    </physiologicalReaction>
</comment>
<dbReference type="InterPro" id="IPR016477">
    <property type="entry name" value="Fructo-/Ketosamine-3-kinase"/>
</dbReference>
<accession>A0AA39PDB0</accession>
<dbReference type="Pfam" id="PF03881">
    <property type="entry name" value="Fructosamin_kin"/>
    <property type="match status" value="1"/>
</dbReference>
<dbReference type="EC" id="2.7.1.172" evidence="1"/>
<name>A0AA39PDB0_9AGAR</name>
<dbReference type="SUPFAM" id="SSF56112">
    <property type="entry name" value="Protein kinase-like (PK-like)"/>
    <property type="match status" value="1"/>
</dbReference>
<gene>
    <name evidence="4" type="ORF">IW261DRAFT_1471911</name>
</gene>
<evidence type="ECO:0000256" key="1">
    <source>
        <dbReference type="ARBA" id="ARBA00011961"/>
    </source>
</evidence>
<proteinExistence type="inferred from homology"/>
<keyword evidence="5" id="KW-1185">Reference proteome</keyword>
<reference evidence="4" key="1">
    <citation type="submission" date="2023-06" db="EMBL/GenBank/DDBJ databases">
        <authorList>
            <consortium name="Lawrence Berkeley National Laboratory"/>
            <person name="Ahrendt S."/>
            <person name="Sahu N."/>
            <person name="Indic B."/>
            <person name="Wong-Bajracharya J."/>
            <person name="Merenyi Z."/>
            <person name="Ke H.-M."/>
            <person name="Monk M."/>
            <person name="Kocsube S."/>
            <person name="Drula E."/>
            <person name="Lipzen A."/>
            <person name="Balint B."/>
            <person name="Henrissat B."/>
            <person name="Andreopoulos B."/>
            <person name="Martin F.M."/>
            <person name="Harder C.B."/>
            <person name="Rigling D."/>
            <person name="Ford K.L."/>
            <person name="Foster G.D."/>
            <person name="Pangilinan J."/>
            <person name="Papanicolaou A."/>
            <person name="Barry K."/>
            <person name="LaButti K."/>
            <person name="Viragh M."/>
            <person name="Koriabine M."/>
            <person name="Yan M."/>
            <person name="Riley R."/>
            <person name="Champramary S."/>
            <person name="Plett K.L."/>
            <person name="Tsai I.J."/>
            <person name="Slot J."/>
            <person name="Sipos G."/>
            <person name="Plett J."/>
            <person name="Nagy L.G."/>
            <person name="Grigoriev I.V."/>
        </authorList>
    </citation>
    <scope>NUCLEOTIDE SEQUENCE</scope>
    <source>
        <strain evidence="4">ICMP 16352</strain>
    </source>
</reference>
<dbReference type="AlphaFoldDB" id="A0AA39PDB0"/>
<dbReference type="InterPro" id="IPR011009">
    <property type="entry name" value="Kinase-like_dom_sf"/>
</dbReference>
<organism evidence="4 5">
    <name type="scientific">Armillaria novae-zelandiae</name>
    <dbReference type="NCBI Taxonomy" id="153914"/>
    <lineage>
        <taxon>Eukaryota</taxon>
        <taxon>Fungi</taxon>
        <taxon>Dikarya</taxon>
        <taxon>Basidiomycota</taxon>
        <taxon>Agaricomycotina</taxon>
        <taxon>Agaricomycetes</taxon>
        <taxon>Agaricomycetidae</taxon>
        <taxon>Agaricales</taxon>
        <taxon>Marasmiineae</taxon>
        <taxon>Physalacriaceae</taxon>
        <taxon>Armillaria</taxon>
    </lineage>
</organism>
<dbReference type="GO" id="GO:0102193">
    <property type="term" value="F:protein-ribulosamine 3-kinase activity"/>
    <property type="evidence" value="ECO:0007669"/>
    <property type="project" value="UniProtKB-EC"/>
</dbReference>